<evidence type="ECO:0000256" key="1">
    <source>
        <dbReference type="SAM" id="MobiDB-lite"/>
    </source>
</evidence>
<gene>
    <name evidence="2" type="ORF">BDLFYP24_01557</name>
</gene>
<dbReference type="AlphaFoldDB" id="A0A6N2SNQ4"/>
<proteinExistence type="predicted"/>
<name>A0A6N2SNQ4_9BIFI</name>
<reference evidence="2" key="1">
    <citation type="submission" date="2019-11" db="EMBL/GenBank/DDBJ databases">
        <authorList>
            <person name="Feng L."/>
        </authorList>
    </citation>
    <scope>NUCLEOTIDE SEQUENCE</scope>
    <source>
        <strain evidence="2">BdentiumLFYP24</strain>
    </source>
</reference>
<protein>
    <submittedName>
        <fullName evidence="2">Uncharacterized protein</fullName>
    </submittedName>
</protein>
<evidence type="ECO:0000313" key="2">
    <source>
        <dbReference type="EMBL" id="VYS93741.1"/>
    </source>
</evidence>
<accession>A0A6N2SNQ4</accession>
<sequence length="166" mass="18848">MSPTQRVESVTHLKTCDAKLCEMLIRQARTMNNSSWNAARTGLYSSSVLRSICSLYVVAETRWLSAWEKDPKRLPLTHCCILESLCAENLAAGESPRLPPRRTPRCQPVALSGPNGYNPRTEKGLSPQDSRKPAPLYNLAMRMRQEQWREWLPGTLGDSTDIRRTY</sequence>
<feature type="region of interest" description="Disordered" evidence="1">
    <location>
        <begin position="93"/>
        <end position="133"/>
    </location>
</feature>
<organism evidence="2">
    <name type="scientific">Bifidobacterium dentium</name>
    <dbReference type="NCBI Taxonomy" id="1689"/>
    <lineage>
        <taxon>Bacteria</taxon>
        <taxon>Bacillati</taxon>
        <taxon>Actinomycetota</taxon>
        <taxon>Actinomycetes</taxon>
        <taxon>Bifidobacteriales</taxon>
        <taxon>Bifidobacteriaceae</taxon>
        <taxon>Bifidobacterium</taxon>
    </lineage>
</organism>
<dbReference type="EMBL" id="CACRSP010000003">
    <property type="protein sequence ID" value="VYS93741.1"/>
    <property type="molecule type" value="Genomic_DNA"/>
</dbReference>